<sequence>MYFIQGGGCLAWLFHSRQHSRKANQALPTGSFEQPFLFVA</sequence>
<evidence type="ECO:0000313" key="1">
    <source>
        <dbReference type="EMBL" id="MBE0370563.1"/>
    </source>
</evidence>
<accession>A0ABR9ELG5</accession>
<keyword evidence="2" id="KW-1185">Reference proteome</keyword>
<evidence type="ECO:0008006" key="3">
    <source>
        <dbReference type="Google" id="ProtNLM"/>
    </source>
</evidence>
<proteinExistence type="predicted"/>
<comment type="caution">
    <text evidence="1">The sequence shown here is derived from an EMBL/GenBank/DDBJ whole genome shotgun (WGS) entry which is preliminary data.</text>
</comment>
<reference evidence="1 2" key="1">
    <citation type="submission" date="2015-03" db="EMBL/GenBank/DDBJ databases">
        <title>Genome sequence of Pseudoalteromonas aurantia.</title>
        <authorList>
            <person name="Xie B.-B."/>
            <person name="Rong J.-C."/>
            <person name="Qin Q.-L."/>
            <person name="Zhang Y.-Z."/>
        </authorList>
    </citation>
    <scope>NUCLEOTIDE SEQUENCE [LARGE SCALE GENOMIC DNA]</scope>
    <source>
        <strain evidence="1 2">208</strain>
    </source>
</reference>
<name>A0ABR9ELG5_9GAMM</name>
<dbReference type="EMBL" id="AQGV01000015">
    <property type="protein sequence ID" value="MBE0370563.1"/>
    <property type="molecule type" value="Genomic_DNA"/>
</dbReference>
<dbReference type="Proteomes" id="UP000615755">
    <property type="component" value="Unassembled WGS sequence"/>
</dbReference>
<organism evidence="1 2">
    <name type="scientific">Pseudoalteromonas aurantia 208</name>
    <dbReference type="NCBI Taxonomy" id="1314867"/>
    <lineage>
        <taxon>Bacteria</taxon>
        <taxon>Pseudomonadati</taxon>
        <taxon>Pseudomonadota</taxon>
        <taxon>Gammaproteobacteria</taxon>
        <taxon>Alteromonadales</taxon>
        <taxon>Pseudoalteromonadaceae</taxon>
        <taxon>Pseudoalteromonas</taxon>
    </lineage>
</organism>
<protein>
    <recommendedName>
        <fullName evidence="3">Orphan protein</fullName>
    </recommendedName>
</protein>
<evidence type="ECO:0000313" key="2">
    <source>
        <dbReference type="Proteomes" id="UP000615755"/>
    </source>
</evidence>
<gene>
    <name evidence="1" type="ORF">PAUR_b0627</name>
</gene>